<dbReference type="Proteomes" id="UP001172721">
    <property type="component" value="Unassembled WGS sequence"/>
</dbReference>
<dbReference type="PANTHER" id="PTHR11735:SF6">
    <property type="entry name" value="TRNA N6-ADENOSINE THREONYLCARBAMOYLTRANSFERASE, MITOCHONDRIAL"/>
    <property type="match status" value="1"/>
</dbReference>
<dbReference type="PROSITE" id="PS01016">
    <property type="entry name" value="GLYCOPROTEASE"/>
    <property type="match status" value="1"/>
</dbReference>
<evidence type="ECO:0000256" key="7">
    <source>
        <dbReference type="HAMAP-Rule" id="MF_01445"/>
    </source>
</evidence>
<feature type="binding site" evidence="7">
    <location>
        <position position="276"/>
    </location>
    <ligand>
        <name>substrate</name>
    </ligand>
</feature>
<feature type="binding site" evidence="7">
    <location>
        <begin position="137"/>
        <end position="141"/>
    </location>
    <ligand>
        <name>substrate</name>
    </ligand>
</feature>
<dbReference type="Gene3D" id="3.30.420.40">
    <property type="match status" value="2"/>
</dbReference>
<dbReference type="InterPro" id="IPR000905">
    <property type="entry name" value="Gcp-like_dom"/>
</dbReference>
<comment type="caution">
    <text evidence="9">The sequence shown here is derived from an EMBL/GenBank/DDBJ whole genome shotgun (WGS) entry which is preliminary data.</text>
</comment>
<dbReference type="NCBIfam" id="TIGR03723">
    <property type="entry name" value="T6A_TsaD_YgjD"/>
    <property type="match status" value="1"/>
</dbReference>
<feature type="domain" description="Gcp-like" evidence="8">
    <location>
        <begin position="27"/>
        <end position="310"/>
    </location>
</feature>
<keyword evidence="1 7" id="KW-0808">Transferase</keyword>
<dbReference type="Pfam" id="PF00814">
    <property type="entry name" value="TsaD"/>
    <property type="match status" value="1"/>
</dbReference>
<dbReference type="PANTHER" id="PTHR11735">
    <property type="entry name" value="TRNA N6-ADENOSINE THREONYLCARBAMOYLTRANSFERASE"/>
    <property type="match status" value="1"/>
</dbReference>
<reference evidence="9" key="1">
    <citation type="submission" date="2023-07" db="EMBL/GenBank/DDBJ databases">
        <title>Fictibacillus sp. isolated from freshwater pond.</title>
        <authorList>
            <person name="Kirdat K."/>
            <person name="Bhat A."/>
            <person name="Mourya A."/>
            <person name="Yadav A."/>
        </authorList>
    </citation>
    <scope>NUCLEOTIDE SEQUENCE</scope>
    <source>
        <strain evidence="9">NE201</strain>
    </source>
</reference>
<feature type="binding site" evidence="7">
    <location>
        <position position="304"/>
    </location>
    <ligand>
        <name>Fe cation</name>
        <dbReference type="ChEBI" id="CHEBI:24875"/>
    </ligand>
</feature>
<comment type="catalytic activity">
    <reaction evidence="6 7">
        <text>L-threonylcarbamoyladenylate + adenosine(37) in tRNA = N(6)-L-threonylcarbamoyladenosine(37) in tRNA + AMP + H(+)</text>
        <dbReference type="Rhea" id="RHEA:37059"/>
        <dbReference type="Rhea" id="RHEA-COMP:10162"/>
        <dbReference type="Rhea" id="RHEA-COMP:10163"/>
        <dbReference type="ChEBI" id="CHEBI:15378"/>
        <dbReference type="ChEBI" id="CHEBI:73682"/>
        <dbReference type="ChEBI" id="CHEBI:74411"/>
        <dbReference type="ChEBI" id="CHEBI:74418"/>
        <dbReference type="ChEBI" id="CHEBI:456215"/>
        <dbReference type="EC" id="2.3.1.234"/>
    </reaction>
</comment>
<keyword evidence="10" id="KW-1185">Reference proteome</keyword>
<comment type="subcellular location">
    <subcellularLocation>
        <location evidence="7">Cytoplasm</location>
    </subcellularLocation>
</comment>
<keyword evidence="7" id="KW-0963">Cytoplasm</keyword>
<evidence type="ECO:0000313" key="10">
    <source>
        <dbReference type="Proteomes" id="UP001172721"/>
    </source>
</evidence>
<dbReference type="RefSeq" id="WP_301167414.1">
    <property type="nucleotide sequence ID" value="NZ_JAUHTR010000011.1"/>
</dbReference>
<evidence type="ECO:0000256" key="4">
    <source>
        <dbReference type="ARBA" id="ARBA00023004"/>
    </source>
</evidence>
<feature type="binding site" evidence="7">
    <location>
        <position position="183"/>
    </location>
    <ligand>
        <name>substrate</name>
    </ligand>
</feature>
<dbReference type="PRINTS" id="PR00789">
    <property type="entry name" value="OSIALOPTASE"/>
</dbReference>
<keyword evidence="5 7" id="KW-0012">Acyltransferase</keyword>
<dbReference type="NCBIfam" id="TIGR00329">
    <property type="entry name" value="gcp_kae1"/>
    <property type="match status" value="1"/>
</dbReference>
<dbReference type="EC" id="2.3.1.234" evidence="7"/>
<dbReference type="HAMAP" id="MF_01445">
    <property type="entry name" value="TsaD"/>
    <property type="match status" value="1"/>
</dbReference>
<comment type="function">
    <text evidence="7">Required for the formation of a threonylcarbamoyl group on adenosine at position 37 (t(6)A37) in tRNAs that read codons beginning with adenine. Is involved in the transfer of the threonylcarbamoyl moiety of threonylcarbamoyl-AMP (TC-AMP) to the N6 group of A37, together with TsaE and TsaB. TsaD likely plays a direct catalytic role in this reaction.</text>
</comment>
<dbReference type="CDD" id="cd24133">
    <property type="entry name" value="ASKHA_NBD_TsaD_bac"/>
    <property type="match status" value="1"/>
</dbReference>
<evidence type="ECO:0000256" key="5">
    <source>
        <dbReference type="ARBA" id="ARBA00023315"/>
    </source>
</evidence>
<dbReference type="SUPFAM" id="SSF53067">
    <property type="entry name" value="Actin-like ATPase domain"/>
    <property type="match status" value="2"/>
</dbReference>
<dbReference type="GO" id="GO:0061711">
    <property type="term" value="F:tRNA N(6)-L-threonylcarbamoyladenine synthase activity"/>
    <property type="evidence" value="ECO:0007669"/>
    <property type="project" value="UniProtKB-EC"/>
</dbReference>
<gene>
    <name evidence="7 9" type="primary">tsaD</name>
    <name evidence="9" type="ORF">QYB97_18025</name>
</gene>
<comment type="similarity">
    <text evidence="7">Belongs to the KAE1 / TsaD family.</text>
</comment>
<dbReference type="InterPro" id="IPR022450">
    <property type="entry name" value="TsaD"/>
</dbReference>
<feature type="binding site" evidence="7">
    <location>
        <position position="119"/>
    </location>
    <ligand>
        <name>Fe cation</name>
        <dbReference type="ChEBI" id="CHEBI:24875"/>
    </ligand>
</feature>
<evidence type="ECO:0000256" key="3">
    <source>
        <dbReference type="ARBA" id="ARBA00022723"/>
    </source>
</evidence>
<evidence type="ECO:0000256" key="6">
    <source>
        <dbReference type="ARBA" id="ARBA00048117"/>
    </source>
</evidence>
<sequence length="338" mass="36085">MKQDEIILSIETSCDETAVALIKNGTEILANVVASQIESHKRFGGVVPEVASRHHVEQMTVVTEEALQQAGLTMDDVTAVAVTEGPGLVGALLIGVNAAKALAFAHGLPLVPVHHIAGHIYANRLITEMKFPLLALVVSGGHTELVLMKEHGSFEVIGETRDDAAGEAYDKVARTLNLPYPGGPHIDKLAQNGEPVLKLPRAWLEPDSYDFSFSGLKSAVINTVHNAAQRGETIRPEDLAASFQASVVEVLVEKTARAAREYDVKQVLLAGGVAANQGLRKTLEERFSDLPQELVIPPLYLCTDNAAMIGAAGSVAYQKGQRADWALNGVPGLDLEAQ</sequence>
<name>A0ABT8I098_9BACL</name>
<comment type="cofactor">
    <cofactor evidence="7">
        <name>Fe(2+)</name>
        <dbReference type="ChEBI" id="CHEBI:29033"/>
    </cofactor>
    <text evidence="7">Binds 1 Fe(2+) ion per subunit.</text>
</comment>
<dbReference type="EMBL" id="JAUHTR010000011">
    <property type="protein sequence ID" value="MDN4526384.1"/>
    <property type="molecule type" value="Genomic_DNA"/>
</dbReference>
<protein>
    <recommendedName>
        <fullName evidence="7">tRNA N6-adenosine threonylcarbamoyltransferase</fullName>
        <ecNumber evidence="7">2.3.1.234</ecNumber>
    </recommendedName>
    <alternativeName>
        <fullName evidence="7">N6-L-threonylcarbamoyladenine synthase</fullName>
        <shortName evidence="7">t(6)A synthase</shortName>
    </alternativeName>
    <alternativeName>
        <fullName evidence="7">t(6)A37 threonylcarbamoyladenosine biosynthesis protein TsaD</fullName>
    </alternativeName>
    <alternativeName>
        <fullName evidence="7">tRNA threonylcarbamoyladenosine biosynthesis protein TsaD</fullName>
    </alternativeName>
</protein>
<feature type="binding site" evidence="7">
    <location>
        <position position="170"/>
    </location>
    <ligand>
        <name>substrate</name>
    </ligand>
</feature>
<proteinExistence type="inferred from homology"/>
<evidence type="ECO:0000256" key="2">
    <source>
        <dbReference type="ARBA" id="ARBA00022694"/>
    </source>
</evidence>
<keyword evidence="3 7" id="KW-0479">Metal-binding</keyword>
<feature type="binding site" evidence="7">
    <location>
        <position position="187"/>
    </location>
    <ligand>
        <name>substrate</name>
    </ligand>
</feature>
<dbReference type="InterPro" id="IPR043129">
    <property type="entry name" value="ATPase_NBD"/>
</dbReference>
<keyword evidence="4 7" id="KW-0408">Iron</keyword>
<evidence type="ECO:0000313" key="9">
    <source>
        <dbReference type="EMBL" id="MDN4526384.1"/>
    </source>
</evidence>
<evidence type="ECO:0000259" key="8">
    <source>
        <dbReference type="Pfam" id="PF00814"/>
    </source>
</evidence>
<feature type="binding site" evidence="7">
    <location>
        <position position="115"/>
    </location>
    <ligand>
        <name>Fe cation</name>
        <dbReference type="ChEBI" id="CHEBI:24875"/>
    </ligand>
</feature>
<accession>A0ABT8I098</accession>
<evidence type="ECO:0000256" key="1">
    <source>
        <dbReference type="ARBA" id="ARBA00022679"/>
    </source>
</evidence>
<dbReference type="InterPro" id="IPR017860">
    <property type="entry name" value="Peptidase_M22_CS"/>
</dbReference>
<dbReference type="InterPro" id="IPR017861">
    <property type="entry name" value="KAE1/TsaD"/>
</dbReference>
<keyword evidence="2 7" id="KW-0819">tRNA processing</keyword>
<organism evidence="9 10">
    <name type="scientific">Fictibacillus fluitans</name>
    <dbReference type="NCBI Taxonomy" id="3058422"/>
    <lineage>
        <taxon>Bacteria</taxon>
        <taxon>Bacillati</taxon>
        <taxon>Bacillota</taxon>
        <taxon>Bacilli</taxon>
        <taxon>Bacillales</taxon>
        <taxon>Fictibacillaceae</taxon>
        <taxon>Fictibacillus</taxon>
    </lineage>
</organism>